<comment type="similarity">
    <text evidence="3 12">Belongs to the glycosyltransferase 10 family.</text>
</comment>
<comment type="pathway">
    <text evidence="2">Protein modification; protein glycosylation.</text>
</comment>
<evidence type="ECO:0000256" key="10">
    <source>
        <dbReference type="ARBA" id="ARBA00023136"/>
    </source>
</evidence>
<dbReference type="PANTHER" id="PTHR48438">
    <property type="entry name" value="ALPHA-(1,3)-FUCOSYLTRANSFERASE C-RELATED"/>
    <property type="match status" value="1"/>
</dbReference>
<dbReference type="Proteomes" id="UP000014760">
    <property type="component" value="Unassembled WGS sequence"/>
</dbReference>
<evidence type="ECO:0000313" key="16">
    <source>
        <dbReference type="EnsemblMetazoa" id="CapteP44827"/>
    </source>
</evidence>
<dbReference type="HOGENOM" id="CLU_032075_5_0_1"/>
<dbReference type="GO" id="GO:0000139">
    <property type="term" value="C:Golgi membrane"/>
    <property type="evidence" value="ECO:0007669"/>
    <property type="project" value="UniProtKB-SubCell"/>
</dbReference>
<evidence type="ECO:0000256" key="2">
    <source>
        <dbReference type="ARBA" id="ARBA00004922"/>
    </source>
</evidence>
<keyword evidence="5 12" id="KW-0808">Transferase</keyword>
<reference evidence="17" key="1">
    <citation type="submission" date="2012-12" db="EMBL/GenBank/DDBJ databases">
        <authorList>
            <person name="Hellsten U."/>
            <person name="Grimwood J."/>
            <person name="Chapman J.A."/>
            <person name="Shapiro H."/>
            <person name="Aerts A."/>
            <person name="Otillar R.P."/>
            <person name="Terry A.Y."/>
            <person name="Boore J.L."/>
            <person name="Simakov O."/>
            <person name="Marletaz F."/>
            <person name="Cho S.-J."/>
            <person name="Edsinger-Gonzales E."/>
            <person name="Havlak P."/>
            <person name="Kuo D.-H."/>
            <person name="Larsson T."/>
            <person name="Lv J."/>
            <person name="Arendt D."/>
            <person name="Savage R."/>
            <person name="Osoegawa K."/>
            <person name="de Jong P."/>
            <person name="Lindberg D.R."/>
            <person name="Seaver E.C."/>
            <person name="Weisblat D.A."/>
            <person name="Putnam N.H."/>
            <person name="Grigoriev I.V."/>
            <person name="Rokhsar D.S."/>
        </authorList>
    </citation>
    <scope>NUCLEOTIDE SEQUENCE</scope>
    <source>
        <strain evidence="17">I ESC-2004</strain>
    </source>
</reference>
<organism evidence="15">
    <name type="scientific">Capitella teleta</name>
    <name type="common">Polychaete worm</name>
    <dbReference type="NCBI Taxonomy" id="283909"/>
    <lineage>
        <taxon>Eukaryota</taxon>
        <taxon>Metazoa</taxon>
        <taxon>Spiralia</taxon>
        <taxon>Lophotrochozoa</taxon>
        <taxon>Annelida</taxon>
        <taxon>Polychaeta</taxon>
        <taxon>Sedentaria</taxon>
        <taxon>Scolecida</taxon>
        <taxon>Capitellidae</taxon>
        <taxon>Capitella</taxon>
    </lineage>
</organism>
<dbReference type="InterPro" id="IPR055270">
    <property type="entry name" value="Glyco_tran_10_C"/>
</dbReference>
<reference evidence="15 17" key="2">
    <citation type="journal article" date="2013" name="Nature">
        <title>Insights into bilaterian evolution from three spiralian genomes.</title>
        <authorList>
            <person name="Simakov O."/>
            <person name="Marletaz F."/>
            <person name="Cho S.J."/>
            <person name="Edsinger-Gonzales E."/>
            <person name="Havlak P."/>
            <person name="Hellsten U."/>
            <person name="Kuo D.H."/>
            <person name="Larsson T."/>
            <person name="Lv J."/>
            <person name="Arendt D."/>
            <person name="Savage R."/>
            <person name="Osoegawa K."/>
            <person name="de Jong P."/>
            <person name="Grimwood J."/>
            <person name="Chapman J.A."/>
            <person name="Shapiro H."/>
            <person name="Aerts A."/>
            <person name="Otillar R.P."/>
            <person name="Terry A.Y."/>
            <person name="Boore J.L."/>
            <person name="Grigoriev I.V."/>
            <person name="Lindberg D.R."/>
            <person name="Seaver E.C."/>
            <person name="Weisblat D.A."/>
            <person name="Putnam N.H."/>
            <person name="Rokhsar D.S."/>
        </authorList>
    </citation>
    <scope>NUCLEOTIDE SEQUENCE</scope>
    <source>
        <strain evidence="15 17">I ESC-2004</strain>
    </source>
</reference>
<dbReference type="InterPro" id="IPR038577">
    <property type="entry name" value="GT10-like_C_sf"/>
</dbReference>
<keyword evidence="7" id="KW-0735">Signal-anchor</keyword>
<proteinExistence type="inferred from homology"/>
<dbReference type="PANTHER" id="PTHR48438:SF1">
    <property type="entry name" value="ALPHA-(1,3)-FUCOSYLTRANSFERASE C-RELATED"/>
    <property type="match status" value="1"/>
</dbReference>
<dbReference type="EMBL" id="KB296213">
    <property type="protein sequence ID" value="ELU12056.1"/>
    <property type="molecule type" value="Genomic_DNA"/>
</dbReference>
<dbReference type="SUPFAM" id="SSF53756">
    <property type="entry name" value="UDP-Glycosyltransferase/glycogen phosphorylase"/>
    <property type="match status" value="1"/>
</dbReference>
<reference evidence="16" key="3">
    <citation type="submission" date="2015-06" db="UniProtKB">
        <authorList>
            <consortium name="EnsemblMetazoa"/>
        </authorList>
    </citation>
    <scope>IDENTIFICATION</scope>
</reference>
<evidence type="ECO:0000256" key="12">
    <source>
        <dbReference type="RuleBase" id="RU003832"/>
    </source>
</evidence>
<keyword evidence="4 12" id="KW-0328">Glycosyltransferase</keyword>
<dbReference type="Pfam" id="PF17039">
    <property type="entry name" value="Glyco_tran_10_N"/>
    <property type="match status" value="1"/>
</dbReference>
<evidence type="ECO:0000256" key="3">
    <source>
        <dbReference type="ARBA" id="ARBA00008919"/>
    </source>
</evidence>
<dbReference type="AlphaFoldDB" id="R7V6R1"/>
<feature type="domain" description="Fucosyltransferase N-terminal" evidence="14">
    <location>
        <begin position="1"/>
        <end position="75"/>
    </location>
</feature>
<dbReference type="GO" id="GO:0032580">
    <property type="term" value="C:Golgi cisterna membrane"/>
    <property type="evidence" value="ECO:0007669"/>
    <property type="project" value="UniProtKB-SubCell"/>
</dbReference>
<keyword evidence="10" id="KW-0472">Membrane</keyword>
<evidence type="ECO:0000313" key="17">
    <source>
        <dbReference type="Proteomes" id="UP000014760"/>
    </source>
</evidence>
<dbReference type="EMBL" id="AMQN01005528">
    <property type="status" value="NOT_ANNOTATED_CDS"/>
    <property type="molecule type" value="Genomic_DNA"/>
</dbReference>
<evidence type="ECO:0000256" key="7">
    <source>
        <dbReference type="ARBA" id="ARBA00022968"/>
    </source>
</evidence>
<evidence type="ECO:0000259" key="14">
    <source>
        <dbReference type="Pfam" id="PF17039"/>
    </source>
</evidence>
<comment type="subcellular location">
    <subcellularLocation>
        <location evidence="1">Golgi apparatus membrane</location>
        <topology evidence="1">Single-pass type II membrane protein</topology>
    </subcellularLocation>
    <subcellularLocation>
        <location evidence="12">Golgi apparatus</location>
        <location evidence="12">Golgi stack membrane</location>
        <topology evidence="12">Single-pass type II membrane protein</topology>
    </subcellularLocation>
</comment>
<dbReference type="FunFam" id="3.40.50.11660:FF:000002">
    <property type="entry name" value="Alpha-(1,3)-fucosyltransferase"/>
    <property type="match status" value="1"/>
</dbReference>
<gene>
    <name evidence="15" type="ORF">CAPTEDRAFT_44827</name>
</gene>
<name>R7V6R1_CAPTE</name>
<dbReference type="Gene3D" id="3.40.50.11660">
    <property type="entry name" value="Glycosyl transferase family 10, C-terminal domain"/>
    <property type="match status" value="1"/>
</dbReference>
<feature type="non-terminal residue" evidence="15">
    <location>
        <position position="241"/>
    </location>
</feature>
<evidence type="ECO:0000259" key="13">
    <source>
        <dbReference type="Pfam" id="PF00852"/>
    </source>
</evidence>
<keyword evidence="8" id="KW-1133">Transmembrane helix</keyword>
<evidence type="ECO:0000256" key="9">
    <source>
        <dbReference type="ARBA" id="ARBA00023034"/>
    </source>
</evidence>
<protein>
    <recommendedName>
        <fullName evidence="12">Fucosyltransferase</fullName>
        <ecNumber evidence="12">2.4.1.-</ecNumber>
    </recommendedName>
</protein>
<evidence type="ECO:0000313" key="15">
    <source>
        <dbReference type="EMBL" id="ELU12056.1"/>
    </source>
</evidence>
<sequence length="241" mass="28229">CEYTSDKSLYNVSDAVLFHALFIGDLPPERIPGQKWVFWENESPRVLNILQNLQPYKYKFNITSTYSMFSDVPLPHLKKCVPEDGQLNVRAKPKENFAAGKDRLIAWFANHCTTPSRREIYAKQLQNHVAVDIYGKCGPYKCSTANRTVCLKDVLEKRYKFVLAFENSLCREYVTDTIWDVFENRLKVVPIVLGGADYSRYFPAGTYIDIRDYKSPSHLAVYLKYLDRHPEKYNEYIWRRT</sequence>
<keyword evidence="9 12" id="KW-0333">Golgi apparatus</keyword>
<evidence type="ECO:0000256" key="6">
    <source>
        <dbReference type="ARBA" id="ARBA00022692"/>
    </source>
</evidence>
<dbReference type="OrthoDB" id="427096at2759"/>
<evidence type="ECO:0000256" key="5">
    <source>
        <dbReference type="ARBA" id="ARBA00022679"/>
    </source>
</evidence>
<keyword evidence="6 12" id="KW-0812">Transmembrane</keyword>
<dbReference type="InterPro" id="IPR031481">
    <property type="entry name" value="Glyco_tran_10_N"/>
</dbReference>
<dbReference type="InterPro" id="IPR001503">
    <property type="entry name" value="Glyco_trans_10"/>
</dbReference>
<evidence type="ECO:0000256" key="11">
    <source>
        <dbReference type="ARBA" id="ARBA00023180"/>
    </source>
</evidence>
<keyword evidence="11" id="KW-0325">Glycoprotein</keyword>
<dbReference type="GO" id="GO:0008417">
    <property type="term" value="F:fucosyltransferase activity"/>
    <property type="evidence" value="ECO:0007669"/>
    <property type="project" value="InterPro"/>
</dbReference>
<dbReference type="EC" id="2.4.1.-" evidence="12"/>
<keyword evidence="17" id="KW-1185">Reference proteome</keyword>
<accession>R7V6R1</accession>
<evidence type="ECO:0000256" key="1">
    <source>
        <dbReference type="ARBA" id="ARBA00004323"/>
    </source>
</evidence>
<dbReference type="OMA" id="MRNPYKV"/>
<feature type="domain" description="Fucosyltransferase C-terminal" evidence="13">
    <location>
        <begin position="100"/>
        <end position="239"/>
    </location>
</feature>
<dbReference type="UniPathway" id="UPA00378"/>
<feature type="non-terminal residue" evidence="15">
    <location>
        <position position="1"/>
    </location>
</feature>
<dbReference type="EnsemblMetazoa" id="CapteT44827">
    <property type="protein sequence ID" value="CapteP44827"/>
    <property type="gene ID" value="CapteG44827"/>
</dbReference>
<dbReference type="Pfam" id="PF00852">
    <property type="entry name" value="Glyco_transf_10"/>
    <property type="match status" value="1"/>
</dbReference>
<evidence type="ECO:0000256" key="8">
    <source>
        <dbReference type="ARBA" id="ARBA00022989"/>
    </source>
</evidence>
<evidence type="ECO:0000256" key="4">
    <source>
        <dbReference type="ARBA" id="ARBA00022676"/>
    </source>
</evidence>